<evidence type="ECO:0000313" key="1">
    <source>
        <dbReference type="EMBL" id="VEI68403.1"/>
    </source>
</evidence>
<organism evidence="1 2">
    <name type="scientific">Serratia fonticola</name>
    <dbReference type="NCBI Taxonomy" id="47917"/>
    <lineage>
        <taxon>Bacteria</taxon>
        <taxon>Pseudomonadati</taxon>
        <taxon>Pseudomonadota</taxon>
        <taxon>Gammaproteobacteria</taxon>
        <taxon>Enterobacterales</taxon>
        <taxon>Yersiniaceae</taxon>
        <taxon>Serratia</taxon>
    </lineage>
</organism>
<protein>
    <submittedName>
        <fullName evidence="1">Uncharacterized conserved protein</fullName>
    </submittedName>
</protein>
<dbReference type="AlphaFoldDB" id="A0A3S4WL89"/>
<proteinExistence type="predicted"/>
<dbReference type="Gene3D" id="3.40.1000.10">
    <property type="entry name" value="Mog1/PsbP, alpha/beta/alpha sandwich"/>
    <property type="match status" value="1"/>
</dbReference>
<gene>
    <name evidence="1" type="ORF">NCTC13193_02305</name>
</gene>
<dbReference type="SUPFAM" id="SSF55724">
    <property type="entry name" value="Mog1p/PsbP-like"/>
    <property type="match status" value="1"/>
</dbReference>
<dbReference type="Proteomes" id="UP000270487">
    <property type="component" value="Chromosome"/>
</dbReference>
<dbReference type="InterPro" id="IPR014894">
    <property type="entry name" value="DcrB/EagT6"/>
</dbReference>
<dbReference type="InterPro" id="IPR016123">
    <property type="entry name" value="Mog1/PsbP_a/b/a-sand"/>
</dbReference>
<accession>A0A3S4WL89</accession>
<dbReference type="Pfam" id="PF08786">
    <property type="entry name" value="DcrB"/>
    <property type="match status" value="1"/>
</dbReference>
<dbReference type="RefSeq" id="WP_021804814.1">
    <property type="nucleotide sequence ID" value="NZ_JAGJTV010000001.1"/>
</dbReference>
<name>A0A3S4WL89_SERFO</name>
<dbReference type="EMBL" id="LR134492">
    <property type="protein sequence ID" value="VEI68403.1"/>
    <property type="molecule type" value="Genomic_DNA"/>
</dbReference>
<reference evidence="1 2" key="1">
    <citation type="submission" date="2018-12" db="EMBL/GenBank/DDBJ databases">
        <authorList>
            <consortium name="Pathogen Informatics"/>
        </authorList>
    </citation>
    <scope>NUCLEOTIDE SEQUENCE [LARGE SCALE GENOMIC DNA]</scope>
    <source>
        <strain evidence="1 2">NCTC13193</strain>
    </source>
</reference>
<evidence type="ECO:0000313" key="2">
    <source>
        <dbReference type="Proteomes" id="UP000270487"/>
    </source>
</evidence>
<sequence length="139" mass="16137">MKYQIQEGCFSLTNGFEDESINIIKFKELQAALVVTRACLMEGQSLEGYYDQQMAQLKHAMKNFLLDERKKVTVNSPDEQRQSYQAHCEFDQKGQRMYQCLLFTEAQGRLLVMAYSQPRAFSKADFAHWQGIIDSLVLH</sequence>